<dbReference type="GeneID" id="66103965"/>
<dbReference type="AlphaFoldDB" id="A0A9P7VI05"/>
<name>A0A9P7VI05_9AGAR</name>
<dbReference type="RefSeq" id="XP_043033794.1">
    <property type="nucleotide sequence ID" value="XM_043181669.1"/>
</dbReference>
<evidence type="ECO:0000313" key="1">
    <source>
        <dbReference type="EMBL" id="KAG7439187.1"/>
    </source>
</evidence>
<keyword evidence="3" id="KW-1185">Reference proteome</keyword>
<dbReference type="OrthoDB" id="3365698at2759"/>
<sequence length="116" mass="12570">MMAHLQHLSLPTSSTILAGLMLPALTTLNLRGIFVDTVISHIHRSRSTIPETPLSSDDIVEVDCARLLSELSALEVAAVFIEYAHTPTFIKGLFEASDRFTALHILTLKGIGAVDC</sequence>
<evidence type="ECO:0000313" key="3">
    <source>
        <dbReference type="Proteomes" id="UP000812287"/>
    </source>
</evidence>
<dbReference type="Proteomes" id="UP000812287">
    <property type="component" value="Unassembled WGS sequence"/>
</dbReference>
<organism evidence="2 3">
    <name type="scientific">Guyanagaster necrorhizus</name>
    <dbReference type="NCBI Taxonomy" id="856835"/>
    <lineage>
        <taxon>Eukaryota</taxon>
        <taxon>Fungi</taxon>
        <taxon>Dikarya</taxon>
        <taxon>Basidiomycota</taxon>
        <taxon>Agaricomycotina</taxon>
        <taxon>Agaricomycetes</taxon>
        <taxon>Agaricomycetidae</taxon>
        <taxon>Agaricales</taxon>
        <taxon>Marasmiineae</taxon>
        <taxon>Physalacriaceae</taxon>
        <taxon>Guyanagaster</taxon>
    </lineage>
</organism>
<proteinExistence type="predicted"/>
<dbReference type="EMBL" id="MU250573">
    <property type="protein sequence ID" value="KAG7440294.1"/>
    <property type="molecule type" value="Genomic_DNA"/>
</dbReference>
<accession>A0A9P7VI05</accession>
<dbReference type="EMBL" id="MU250609">
    <property type="protein sequence ID" value="KAG7439187.1"/>
    <property type="molecule type" value="Genomic_DNA"/>
</dbReference>
<reference evidence="2" key="1">
    <citation type="submission" date="2020-11" db="EMBL/GenBank/DDBJ databases">
        <title>Adaptations for nitrogen fixation in a non-lichenized fungal sporocarp promotes dispersal by wood-feeding termites.</title>
        <authorList>
            <consortium name="DOE Joint Genome Institute"/>
            <person name="Koch R.A."/>
            <person name="Yoon G."/>
            <person name="Arayal U."/>
            <person name="Lail K."/>
            <person name="Amirebrahimi M."/>
            <person name="Labutti K."/>
            <person name="Lipzen A."/>
            <person name="Riley R."/>
            <person name="Barry K."/>
            <person name="Henrissat B."/>
            <person name="Grigoriev I.V."/>
            <person name="Herr J.R."/>
            <person name="Aime M.C."/>
        </authorList>
    </citation>
    <scope>NUCLEOTIDE SEQUENCE</scope>
    <source>
        <strain evidence="2">MCA 3950</strain>
    </source>
</reference>
<comment type="caution">
    <text evidence="2">The sequence shown here is derived from an EMBL/GenBank/DDBJ whole genome shotgun (WGS) entry which is preliminary data.</text>
</comment>
<gene>
    <name evidence="2" type="ORF">BT62DRAFT_627474</name>
    <name evidence="1" type="ORF">BT62DRAFT_773386</name>
</gene>
<protein>
    <submittedName>
        <fullName evidence="2">Uncharacterized protein</fullName>
    </submittedName>
</protein>
<evidence type="ECO:0000313" key="2">
    <source>
        <dbReference type="EMBL" id="KAG7440294.1"/>
    </source>
</evidence>